<dbReference type="EMBL" id="JACYFS010000001">
    <property type="protein sequence ID" value="MBD8082192.1"/>
    <property type="molecule type" value="Genomic_DNA"/>
</dbReference>
<gene>
    <name evidence="1" type="ORF">IC610_07090</name>
</gene>
<protein>
    <submittedName>
        <fullName evidence="1">Uncharacterized protein</fullName>
    </submittedName>
</protein>
<accession>A0ABR8ZAB8</accession>
<keyword evidence="2" id="KW-1185">Reference proteome</keyword>
<dbReference type="RefSeq" id="WP_191735852.1">
    <property type="nucleotide sequence ID" value="NZ_JACYFS010000001.1"/>
</dbReference>
<comment type="caution">
    <text evidence="1">The sequence shown here is derived from an EMBL/GenBank/DDBJ whole genome shotgun (WGS) entry which is preliminary data.</text>
</comment>
<proteinExistence type="predicted"/>
<sequence>MAMADFKKYITIKITVIFILMSCEKNTINGQTNTISLEKKEQMKKRDNYSDKKFDIKKYEKQISENPTYQSFIRASDKTEVEQYYILKEEYDFKAYEQKYVDSYIEKETDKNGFITFYSFYQDGKIKETEFHFSEIEYGVWKKYDRDGFIISEINKDENYPFSLLKVIEFANKKGRDSIKGGGTFSRNFSQTHKKYVYNVELYLRNNKDPHAQIYTLDAADGKILEQERKGIPRIIL</sequence>
<reference evidence="1 2" key="1">
    <citation type="submission" date="2020-09" db="EMBL/GenBank/DDBJ databases">
        <title>Genome seq and assembly of Chryseobacterium sp.</title>
        <authorList>
            <person name="Chhetri G."/>
        </authorList>
    </citation>
    <scope>NUCLEOTIDE SEQUENCE [LARGE SCALE GENOMIC DNA]</scope>
    <source>
        <strain evidence="1 2">GCR10</strain>
    </source>
</reference>
<name>A0ABR8ZAB8_9FLAO</name>
<dbReference type="Proteomes" id="UP000637299">
    <property type="component" value="Unassembled WGS sequence"/>
</dbReference>
<evidence type="ECO:0000313" key="2">
    <source>
        <dbReference type="Proteomes" id="UP000637299"/>
    </source>
</evidence>
<organism evidence="1 2">
    <name type="scientific">Chryseobacterium caseinilyticum</name>
    <dbReference type="NCBI Taxonomy" id="2771428"/>
    <lineage>
        <taxon>Bacteria</taxon>
        <taxon>Pseudomonadati</taxon>
        <taxon>Bacteroidota</taxon>
        <taxon>Flavobacteriia</taxon>
        <taxon>Flavobacteriales</taxon>
        <taxon>Weeksellaceae</taxon>
        <taxon>Chryseobacterium group</taxon>
        <taxon>Chryseobacterium</taxon>
    </lineage>
</organism>
<evidence type="ECO:0000313" key="1">
    <source>
        <dbReference type="EMBL" id="MBD8082192.1"/>
    </source>
</evidence>